<proteinExistence type="predicted"/>
<gene>
    <name evidence="3" type="primary">LOC112467697</name>
</gene>
<protein>
    <submittedName>
        <fullName evidence="3">Homeobox protein 12-like isoform X2</fullName>
    </submittedName>
</protein>
<organism evidence="2 3">
    <name type="scientific">Temnothorax curvispinosus</name>
    <dbReference type="NCBI Taxonomy" id="300111"/>
    <lineage>
        <taxon>Eukaryota</taxon>
        <taxon>Metazoa</taxon>
        <taxon>Ecdysozoa</taxon>
        <taxon>Arthropoda</taxon>
        <taxon>Hexapoda</taxon>
        <taxon>Insecta</taxon>
        <taxon>Pterygota</taxon>
        <taxon>Neoptera</taxon>
        <taxon>Endopterygota</taxon>
        <taxon>Hymenoptera</taxon>
        <taxon>Apocrita</taxon>
        <taxon>Aculeata</taxon>
        <taxon>Formicoidea</taxon>
        <taxon>Formicidae</taxon>
        <taxon>Myrmicinae</taxon>
        <taxon>Temnothorax</taxon>
    </lineage>
</organism>
<reference evidence="3" key="1">
    <citation type="submission" date="2025-08" db="UniProtKB">
        <authorList>
            <consortium name="RefSeq"/>
        </authorList>
    </citation>
    <scope>IDENTIFICATION</scope>
    <source>
        <tissue evidence="3">Whole body</tissue>
    </source>
</reference>
<accession>A0A6J1RBR0</accession>
<keyword evidence="2" id="KW-1185">Reference proteome</keyword>
<evidence type="ECO:0000313" key="2">
    <source>
        <dbReference type="Proteomes" id="UP000504618"/>
    </source>
</evidence>
<evidence type="ECO:0000313" key="3">
    <source>
        <dbReference type="RefSeq" id="XP_024892187.1"/>
    </source>
</evidence>
<sequence length="275" mass="31646">MGRYHNYLEDKFQKVPRTSQYRRNHTEYELSVQSSDDSVEDAQWREYCNCQSSSDSNNTDSDSTSQHNSIRSSSSNEALPAVTHENTFIEQNNNQQSSSILEQTADASQISRNDRNQLYGLSDSEDENFQDSWVYDAHEELFQFSDEDDNDNDDDDVCEEVSSEDVNSENNYIGFSRLIEMTQKDENNETINAQVVVSKAEILLAVLKYGITYCLSQSALADLFKMLNCFFNFSLLPSTRYLVDQMFNPETVIEYSDVIGVYTQDIMFSTREVEV</sequence>
<feature type="region of interest" description="Disordered" evidence="1">
    <location>
        <begin position="91"/>
        <end position="112"/>
    </location>
</feature>
<dbReference type="AlphaFoldDB" id="A0A6J1RBR0"/>
<dbReference type="RefSeq" id="XP_024892187.1">
    <property type="nucleotide sequence ID" value="XM_025036419.1"/>
</dbReference>
<feature type="compositionally biased region" description="Polar residues" evidence="1">
    <location>
        <begin position="91"/>
        <end position="111"/>
    </location>
</feature>
<dbReference type="Proteomes" id="UP000504618">
    <property type="component" value="Unplaced"/>
</dbReference>
<feature type="compositionally biased region" description="Low complexity" evidence="1">
    <location>
        <begin position="52"/>
        <end position="75"/>
    </location>
</feature>
<dbReference type="GeneID" id="112467697"/>
<evidence type="ECO:0000256" key="1">
    <source>
        <dbReference type="SAM" id="MobiDB-lite"/>
    </source>
</evidence>
<feature type="region of interest" description="Disordered" evidence="1">
    <location>
        <begin position="50"/>
        <end position="78"/>
    </location>
</feature>
<name>A0A6J1RBR0_9HYME</name>